<evidence type="ECO:0000256" key="8">
    <source>
        <dbReference type="ARBA" id="ARBA00022833"/>
    </source>
</evidence>
<gene>
    <name evidence="11" type="ORF">M422DRAFT_76037</name>
</gene>
<feature type="domain" description="Metallo-beta-lactamase" evidence="10">
    <location>
        <begin position="28"/>
        <end position="189"/>
    </location>
</feature>
<dbReference type="EMBL" id="KN837167">
    <property type="protein sequence ID" value="KIJ37736.1"/>
    <property type="molecule type" value="Genomic_DNA"/>
</dbReference>
<dbReference type="GO" id="GO:0046872">
    <property type="term" value="F:metal ion binding"/>
    <property type="evidence" value="ECO:0007669"/>
    <property type="project" value="UniProtKB-KW"/>
</dbReference>
<comment type="pathway">
    <text evidence="3">Secondary metabolite metabolism; methylglyoxal degradation; (R)-lactate from methylglyoxal: step 2/2.</text>
</comment>
<dbReference type="HAMAP" id="MF_01374">
    <property type="entry name" value="Glyoxalase_2"/>
    <property type="match status" value="1"/>
</dbReference>
<reference evidence="11 12" key="1">
    <citation type="submission" date="2014-06" db="EMBL/GenBank/DDBJ databases">
        <title>Evolutionary Origins and Diversification of the Mycorrhizal Mutualists.</title>
        <authorList>
            <consortium name="DOE Joint Genome Institute"/>
            <consortium name="Mycorrhizal Genomics Consortium"/>
            <person name="Kohler A."/>
            <person name="Kuo A."/>
            <person name="Nagy L.G."/>
            <person name="Floudas D."/>
            <person name="Copeland A."/>
            <person name="Barry K.W."/>
            <person name="Cichocki N."/>
            <person name="Veneault-Fourrey C."/>
            <person name="LaButti K."/>
            <person name="Lindquist E.A."/>
            <person name="Lipzen A."/>
            <person name="Lundell T."/>
            <person name="Morin E."/>
            <person name="Murat C."/>
            <person name="Riley R."/>
            <person name="Ohm R."/>
            <person name="Sun H."/>
            <person name="Tunlid A."/>
            <person name="Henrissat B."/>
            <person name="Grigoriev I.V."/>
            <person name="Hibbett D.S."/>
            <person name="Martin F."/>
        </authorList>
    </citation>
    <scope>NUCLEOTIDE SEQUENCE [LARGE SCALE GENOMIC DNA]</scope>
    <source>
        <strain evidence="11 12">SS14</strain>
    </source>
</reference>
<dbReference type="OrthoDB" id="515692at2759"/>
<comment type="similarity">
    <text evidence="4">Belongs to the metallo-beta-lactamase superfamily. Glyoxalase II family.</text>
</comment>
<sequence length="270" mass="29419">MLSRALTRSFSTSTRLRMRVVPIPNQSDNYAYLLIDDTTKKAAAVDPYDVPKVKAAAEKEGVQIVAGITTHHHGDHSGGNLEFASKFPGLPIYAGSNKAPAATDIIKDKGEFTLGDNIQIRGLHTPCHTQDSICFYAVDKKTDEKGVFTGDTLFRGGCGRFFEGTPEEMHASLSYLGTLPDATVVYDGHEYTKGNWAFAKSVEPEAPGVKRLGELVASTSETTGKSTIADEKQWNVFMRLDEATVKNATGETDPIQVIGKLRTMKNNFRG</sequence>
<evidence type="ECO:0000259" key="10">
    <source>
        <dbReference type="SMART" id="SM00849"/>
    </source>
</evidence>
<dbReference type="EC" id="3.1.2.6" evidence="5"/>
<dbReference type="Pfam" id="PF00753">
    <property type="entry name" value="Lactamase_B"/>
    <property type="match status" value="1"/>
</dbReference>
<dbReference type="InterPro" id="IPR032282">
    <property type="entry name" value="HAGH_C"/>
</dbReference>
<evidence type="ECO:0000313" key="11">
    <source>
        <dbReference type="EMBL" id="KIJ37736.1"/>
    </source>
</evidence>
<dbReference type="PANTHER" id="PTHR11935">
    <property type="entry name" value="BETA LACTAMASE DOMAIN"/>
    <property type="match status" value="1"/>
</dbReference>
<organism evidence="11 12">
    <name type="scientific">Sphaerobolus stellatus (strain SS14)</name>
    <dbReference type="NCBI Taxonomy" id="990650"/>
    <lineage>
        <taxon>Eukaryota</taxon>
        <taxon>Fungi</taxon>
        <taxon>Dikarya</taxon>
        <taxon>Basidiomycota</taxon>
        <taxon>Agaricomycotina</taxon>
        <taxon>Agaricomycetes</taxon>
        <taxon>Phallomycetidae</taxon>
        <taxon>Geastrales</taxon>
        <taxon>Sphaerobolaceae</taxon>
        <taxon>Sphaerobolus</taxon>
    </lineage>
</organism>
<dbReference type="SUPFAM" id="SSF56281">
    <property type="entry name" value="Metallo-hydrolase/oxidoreductase"/>
    <property type="match status" value="1"/>
</dbReference>
<evidence type="ECO:0000313" key="12">
    <source>
        <dbReference type="Proteomes" id="UP000054279"/>
    </source>
</evidence>
<keyword evidence="6" id="KW-0479">Metal-binding</keyword>
<evidence type="ECO:0000256" key="7">
    <source>
        <dbReference type="ARBA" id="ARBA00022801"/>
    </source>
</evidence>
<dbReference type="GO" id="GO:0019243">
    <property type="term" value="P:methylglyoxal catabolic process to D-lactate via S-lactoyl-glutathione"/>
    <property type="evidence" value="ECO:0007669"/>
    <property type="project" value="InterPro"/>
</dbReference>
<dbReference type="CDD" id="cd07723">
    <property type="entry name" value="hydroxyacylglutathione_hydrolase_MBL-fold"/>
    <property type="match status" value="1"/>
</dbReference>
<dbReference type="UniPathway" id="UPA00619">
    <property type="reaction ID" value="UER00676"/>
</dbReference>
<dbReference type="SMART" id="SM00849">
    <property type="entry name" value="Lactamase_B"/>
    <property type="match status" value="1"/>
</dbReference>
<dbReference type="PANTHER" id="PTHR11935:SF94">
    <property type="entry name" value="TENZING NORGAY, ISOFORM C"/>
    <property type="match status" value="1"/>
</dbReference>
<evidence type="ECO:0000256" key="4">
    <source>
        <dbReference type="ARBA" id="ARBA00006759"/>
    </source>
</evidence>
<evidence type="ECO:0000256" key="2">
    <source>
        <dbReference type="ARBA" id="ARBA00001947"/>
    </source>
</evidence>
<dbReference type="InterPro" id="IPR035680">
    <property type="entry name" value="Clx_II_MBL"/>
</dbReference>
<dbReference type="AlphaFoldDB" id="A0A0C9VJW6"/>
<dbReference type="Gene3D" id="3.60.15.10">
    <property type="entry name" value="Ribonuclease Z/Hydroxyacylglutathione hydrolase-like"/>
    <property type="match status" value="1"/>
</dbReference>
<proteinExistence type="inferred from homology"/>
<evidence type="ECO:0000256" key="9">
    <source>
        <dbReference type="ARBA" id="ARBA00031044"/>
    </source>
</evidence>
<evidence type="ECO:0000256" key="6">
    <source>
        <dbReference type="ARBA" id="ARBA00022723"/>
    </source>
</evidence>
<dbReference type="InterPro" id="IPR017782">
    <property type="entry name" value="Hydroxyacylglutathione_Hdrlase"/>
</dbReference>
<dbReference type="InterPro" id="IPR036866">
    <property type="entry name" value="RibonucZ/Hydroxyglut_hydro"/>
</dbReference>
<dbReference type="Proteomes" id="UP000054279">
    <property type="component" value="Unassembled WGS sequence"/>
</dbReference>
<evidence type="ECO:0000256" key="1">
    <source>
        <dbReference type="ARBA" id="ARBA00001623"/>
    </source>
</evidence>
<dbReference type="InterPro" id="IPR001279">
    <property type="entry name" value="Metallo-B-lactamas"/>
</dbReference>
<comment type="cofactor">
    <cofactor evidence="2">
        <name>Zn(2+)</name>
        <dbReference type="ChEBI" id="CHEBI:29105"/>
    </cofactor>
</comment>
<accession>A0A0C9VJW6</accession>
<dbReference type="GO" id="GO:0004416">
    <property type="term" value="F:hydroxyacylglutathione hydrolase activity"/>
    <property type="evidence" value="ECO:0007669"/>
    <property type="project" value="UniProtKB-EC"/>
</dbReference>
<protein>
    <recommendedName>
        <fullName evidence="5">hydroxyacylglutathione hydrolase</fullName>
        <ecNumber evidence="5">3.1.2.6</ecNumber>
    </recommendedName>
    <alternativeName>
        <fullName evidence="9">Glyoxalase II</fullName>
    </alternativeName>
</protein>
<evidence type="ECO:0000256" key="5">
    <source>
        <dbReference type="ARBA" id="ARBA00011917"/>
    </source>
</evidence>
<dbReference type="Pfam" id="PF16123">
    <property type="entry name" value="HAGH_C"/>
    <property type="match status" value="1"/>
</dbReference>
<keyword evidence="7" id="KW-0378">Hydrolase</keyword>
<keyword evidence="8" id="KW-0862">Zinc</keyword>
<dbReference type="NCBIfam" id="TIGR03413">
    <property type="entry name" value="GSH_gloB"/>
    <property type="match status" value="1"/>
</dbReference>
<name>A0A0C9VJW6_SPHS4</name>
<dbReference type="HOGENOM" id="CLU_030571_4_0_1"/>
<evidence type="ECO:0000256" key="3">
    <source>
        <dbReference type="ARBA" id="ARBA00004963"/>
    </source>
</evidence>
<comment type="catalytic activity">
    <reaction evidence="1">
        <text>an S-(2-hydroxyacyl)glutathione + H2O = a 2-hydroxy carboxylate + glutathione + H(+)</text>
        <dbReference type="Rhea" id="RHEA:21864"/>
        <dbReference type="ChEBI" id="CHEBI:15377"/>
        <dbReference type="ChEBI" id="CHEBI:15378"/>
        <dbReference type="ChEBI" id="CHEBI:57925"/>
        <dbReference type="ChEBI" id="CHEBI:58896"/>
        <dbReference type="ChEBI" id="CHEBI:71261"/>
        <dbReference type="EC" id="3.1.2.6"/>
    </reaction>
</comment>
<keyword evidence="12" id="KW-1185">Reference proteome</keyword>